<dbReference type="Proteomes" id="UP000321769">
    <property type="component" value="Unassembled WGS sequence"/>
</dbReference>
<feature type="compositionally biased region" description="Pro residues" evidence="1">
    <location>
        <begin position="191"/>
        <end position="204"/>
    </location>
</feature>
<comment type="caution">
    <text evidence="4">The sequence shown here is derived from an EMBL/GenBank/DDBJ whole genome shotgun (WGS) entry which is preliminary data.</text>
</comment>
<dbReference type="RefSeq" id="WP_146827576.1">
    <property type="nucleotide sequence ID" value="NZ_BAAAYQ010000001.1"/>
</dbReference>
<feature type="domain" description="Peptidase C51" evidence="3">
    <location>
        <begin position="40"/>
        <end position="162"/>
    </location>
</feature>
<evidence type="ECO:0000256" key="1">
    <source>
        <dbReference type="SAM" id="MobiDB-lite"/>
    </source>
</evidence>
<evidence type="ECO:0000256" key="2">
    <source>
        <dbReference type="SAM" id="SignalP"/>
    </source>
</evidence>
<evidence type="ECO:0000313" key="5">
    <source>
        <dbReference type="Proteomes" id="UP000321769"/>
    </source>
</evidence>
<dbReference type="Gene3D" id="3.90.1720.10">
    <property type="entry name" value="endopeptidase domain like (from Nostoc punctiforme)"/>
    <property type="match status" value="1"/>
</dbReference>
<dbReference type="Pfam" id="PF05257">
    <property type="entry name" value="CHAP"/>
    <property type="match status" value="1"/>
</dbReference>
<dbReference type="GO" id="GO:0005975">
    <property type="term" value="P:carbohydrate metabolic process"/>
    <property type="evidence" value="ECO:0007669"/>
    <property type="project" value="UniProtKB-ARBA"/>
</dbReference>
<reference evidence="4 5" key="1">
    <citation type="submission" date="2019-07" db="EMBL/GenBank/DDBJ databases">
        <title>Whole genome shotgun sequence of Aeromicrobium flavum NBRC 107625.</title>
        <authorList>
            <person name="Hosoyama A."/>
            <person name="Uohara A."/>
            <person name="Ohji S."/>
            <person name="Ichikawa N."/>
        </authorList>
    </citation>
    <scope>NUCLEOTIDE SEQUENCE [LARGE SCALE GENOMIC DNA]</scope>
    <source>
        <strain evidence="4 5">NBRC 107625</strain>
    </source>
</reference>
<feature type="region of interest" description="Disordered" evidence="1">
    <location>
        <begin position="171"/>
        <end position="220"/>
    </location>
</feature>
<dbReference type="AlphaFoldDB" id="A0A512HW77"/>
<keyword evidence="5" id="KW-1185">Reference proteome</keyword>
<protein>
    <recommendedName>
        <fullName evidence="3">Peptidase C51 domain-containing protein</fullName>
    </recommendedName>
</protein>
<accession>A0A512HW77</accession>
<sequence length="599" mass="63377">MRRLGLVGLVCLFVMAGLTATTTSAQAFSLICSGKTKAQVAKCDTSGYAAVMDKMHWRMYAGHNCTNYAAYRMKKAGVPEPRVLMGNARDWHTNARKLGYLVDNRPAVGAIAQWSKASSHVAYVEEVGSKHLILSEDSYTSKVYRRYKVSTGDSWYPERFIHFKDVKAPAAPVPVPVPTPTPEPTPDEPTPEPSPEPTTPPAPAPVAASVSVKGPAKVSTQVEPRITVKVTARRGVVPTGRVKIRRGGKTVKTVTLTAASKGAATVEIPRMKRGKQWISAVYAGSPQVRKGTSRTIKVVVTKAPKVVSAKTTITLPKTTLEAGSTPTARIAVAATDGRIPTNSVSVYLDGRRIAAPVLTKARRGKVTVRLPALTPGKHVLRATYWGSKTVRRSKSRATSVTAMETTTVAATVDRATVRSTEAARVTATVGTVRGGAPTAGEVWVLADGEKVASSILTPASRGTVTVEVPGLAPGARRLSVEYRGAGFQARSSSAELPVIVQERSITGLAVARSVKTTARAKVTVSVHSARSVPVASGKITILDGKKPIATVTLNALTSHKVVVTLPRLAAGTHRLSATFTGTDLMEPSVSVVRTLTVTK</sequence>
<dbReference type="InterPro" id="IPR013783">
    <property type="entry name" value="Ig-like_fold"/>
</dbReference>
<evidence type="ECO:0000313" key="4">
    <source>
        <dbReference type="EMBL" id="GEO89704.1"/>
    </source>
</evidence>
<dbReference type="OrthoDB" id="4855196at2"/>
<feature type="chain" id="PRO_5021760989" description="Peptidase C51 domain-containing protein" evidence="2">
    <location>
        <begin position="28"/>
        <end position="599"/>
    </location>
</feature>
<keyword evidence="2" id="KW-0732">Signal</keyword>
<dbReference type="InterPro" id="IPR032109">
    <property type="entry name" value="Big_3_5"/>
</dbReference>
<organism evidence="4 5">
    <name type="scientific">Aeromicrobium flavum</name>
    <dbReference type="NCBI Taxonomy" id="416568"/>
    <lineage>
        <taxon>Bacteria</taxon>
        <taxon>Bacillati</taxon>
        <taxon>Actinomycetota</taxon>
        <taxon>Actinomycetes</taxon>
        <taxon>Propionibacteriales</taxon>
        <taxon>Nocardioidaceae</taxon>
        <taxon>Aeromicrobium</taxon>
    </lineage>
</organism>
<dbReference type="SUPFAM" id="SSF54001">
    <property type="entry name" value="Cysteine proteinases"/>
    <property type="match status" value="1"/>
</dbReference>
<feature type="compositionally biased region" description="Low complexity" evidence="1">
    <location>
        <begin position="205"/>
        <end position="219"/>
    </location>
</feature>
<dbReference type="Gene3D" id="2.60.40.10">
    <property type="entry name" value="Immunoglobulins"/>
    <property type="match status" value="3"/>
</dbReference>
<dbReference type="EMBL" id="BJZQ01000009">
    <property type="protein sequence ID" value="GEO89704.1"/>
    <property type="molecule type" value="Genomic_DNA"/>
</dbReference>
<feature type="compositionally biased region" description="Pro residues" evidence="1">
    <location>
        <begin position="171"/>
        <end position="184"/>
    </location>
</feature>
<name>A0A512HW77_9ACTN</name>
<dbReference type="PROSITE" id="PS50911">
    <property type="entry name" value="CHAP"/>
    <property type="match status" value="1"/>
</dbReference>
<feature type="signal peptide" evidence="2">
    <location>
        <begin position="1"/>
        <end position="27"/>
    </location>
</feature>
<proteinExistence type="predicted"/>
<dbReference type="InterPro" id="IPR007921">
    <property type="entry name" value="CHAP_dom"/>
</dbReference>
<dbReference type="Pfam" id="PF16640">
    <property type="entry name" value="Big_3_5"/>
    <property type="match status" value="3"/>
</dbReference>
<dbReference type="InterPro" id="IPR038765">
    <property type="entry name" value="Papain-like_cys_pep_sf"/>
</dbReference>
<evidence type="ECO:0000259" key="3">
    <source>
        <dbReference type="PROSITE" id="PS50911"/>
    </source>
</evidence>
<gene>
    <name evidence="4" type="ORF">AFL01nite_20310</name>
</gene>